<organism evidence="1 2">
    <name type="scientific">Rhizoclosmatium globosum</name>
    <dbReference type="NCBI Taxonomy" id="329046"/>
    <lineage>
        <taxon>Eukaryota</taxon>
        <taxon>Fungi</taxon>
        <taxon>Fungi incertae sedis</taxon>
        <taxon>Chytridiomycota</taxon>
        <taxon>Chytridiomycota incertae sedis</taxon>
        <taxon>Chytridiomycetes</taxon>
        <taxon>Chytridiales</taxon>
        <taxon>Chytriomycetaceae</taxon>
        <taxon>Rhizoclosmatium</taxon>
    </lineage>
</organism>
<gene>
    <name evidence="1" type="ORF">BCR33DRAFT_723238</name>
</gene>
<dbReference type="AlphaFoldDB" id="A0A1Y2BES3"/>
<dbReference type="SUPFAM" id="SSF52949">
    <property type="entry name" value="Macro domain-like"/>
    <property type="match status" value="1"/>
</dbReference>
<dbReference type="Proteomes" id="UP000193642">
    <property type="component" value="Unassembled WGS sequence"/>
</dbReference>
<dbReference type="EMBL" id="MCGO01000068">
    <property type="protein sequence ID" value="ORY33264.1"/>
    <property type="molecule type" value="Genomic_DNA"/>
</dbReference>
<evidence type="ECO:0000313" key="2">
    <source>
        <dbReference type="Proteomes" id="UP000193642"/>
    </source>
</evidence>
<reference evidence="1 2" key="1">
    <citation type="submission" date="2016-07" db="EMBL/GenBank/DDBJ databases">
        <title>Pervasive Adenine N6-methylation of Active Genes in Fungi.</title>
        <authorList>
            <consortium name="DOE Joint Genome Institute"/>
            <person name="Mondo S.J."/>
            <person name="Dannebaum R.O."/>
            <person name="Kuo R.C."/>
            <person name="Labutti K."/>
            <person name="Haridas S."/>
            <person name="Kuo A."/>
            <person name="Salamov A."/>
            <person name="Ahrendt S.R."/>
            <person name="Lipzen A."/>
            <person name="Sullivan W."/>
            <person name="Andreopoulos W.B."/>
            <person name="Clum A."/>
            <person name="Lindquist E."/>
            <person name="Daum C."/>
            <person name="Ramamoorthy G.K."/>
            <person name="Gryganskyi A."/>
            <person name="Culley D."/>
            <person name="Magnuson J.K."/>
            <person name="James T.Y."/>
            <person name="O'Malley M.A."/>
            <person name="Stajich J.E."/>
            <person name="Spatafora J.W."/>
            <person name="Visel A."/>
            <person name="Grigoriev I.V."/>
        </authorList>
    </citation>
    <scope>NUCLEOTIDE SEQUENCE [LARGE SCALE GENOMIC DNA]</scope>
    <source>
        <strain evidence="1 2">JEL800</strain>
    </source>
</reference>
<dbReference type="Gene3D" id="3.40.220.10">
    <property type="entry name" value="Leucine Aminopeptidase, subunit E, domain 1"/>
    <property type="match status" value="1"/>
</dbReference>
<dbReference type="OrthoDB" id="6133115at2759"/>
<dbReference type="InterPro" id="IPR043472">
    <property type="entry name" value="Macro_dom-like"/>
</dbReference>
<name>A0A1Y2BES3_9FUNG</name>
<sequence length="166" mass="18464">MIQQRLILQFRVLHTPNILSLPNRYDALIVPTNKYLVGCRLPYITKGATYPSHHPTKLYPIQSVDGSVHAEAGPHSENVKCPTGSAVVTPSFGLEKRFSVLVHTAVPIDAVRAKFPTDALKIATVLIGSGSQVYRILLEAKRRNVQLDFIVRDESQFELMSEMIAI</sequence>
<protein>
    <submittedName>
        <fullName evidence="1">Uncharacterized protein</fullName>
    </submittedName>
</protein>
<keyword evidence="2" id="KW-1185">Reference proteome</keyword>
<comment type="caution">
    <text evidence="1">The sequence shown here is derived from an EMBL/GenBank/DDBJ whole genome shotgun (WGS) entry which is preliminary data.</text>
</comment>
<proteinExistence type="predicted"/>
<accession>A0A1Y2BES3</accession>
<evidence type="ECO:0000313" key="1">
    <source>
        <dbReference type="EMBL" id="ORY33264.1"/>
    </source>
</evidence>